<feature type="compositionally biased region" description="Basic and acidic residues" evidence="1">
    <location>
        <begin position="973"/>
        <end position="993"/>
    </location>
</feature>
<feature type="compositionally biased region" description="Polar residues" evidence="1">
    <location>
        <begin position="340"/>
        <end position="349"/>
    </location>
</feature>
<dbReference type="InterPro" id="IPR027417">
    <property type="entry name" value="P-loop_NTPase"/>
</dbReference>
<dbReference type="Pfam" id="PF13538">
    <property type="entry name" value="UvrD_C_2"/>
    <property type="match status" value="1"/>
</dbReference>
<comment type="caution">
    <text evidence="4">The sequence shown here is derived from an EMBL/GenBank/DDBJ whole genome shotgun (WGS) entry which is preliminary data.</text>
</comment>
<dbReference type="Pfam" id="PF08751">
    <property type="entry name" value="TrwC"/>
    <property type="match status" value="1"/>
</dbReference>
<dbReference type="NCBIfam" id="NF041492">
    <property type="entry name" value="MobF"/>
    <property type="match status" value="1"/>
</dbReference>
<proteinExistence type="predicted"/>
<feature type="region of interest" description="Disordered" evidence="1">
    <location>
        <begin position="306"/>
        <end position="349"/>
    </location>
</feature>
<dbReference type="Proteomes" id="UP000545386">
    <property type="component" value="Unassembled WGS sequence"/>
</dbReference>
<feature type="region of interest" description="Disordered" evidence="1">
    <location>
        <begin position="971"/>
        <end position="993"/>
    </location>
</feature>
<evidence type="ECO:0000313" key="5">
    <source>
        <dbReference type="Proteomes" id="UP000545386"/>
    </source>
</evidence>
<gene>
    <name evidence="4" type="ORF">GTU67_02535</name>
</gene>
<feature type="domain" description="TrwC relaxase" evidence="2">
    <location>
        <begin position="14"/>
        <end position="292"/>
    </location>
</feature>
<evidence type="ECO:0000313" key="4">
    <source>
        <dbReference type="EMBL" id="MBC2768789.1"/>
    </source>
</evidence>
<dbReference type="SUPFAM" id="SSF55464">
    <property type="entry name" value="Origin of replication-binding domain, RBD-like"/>
    <property type="match status" value="1"/>
</dbReference>
<evidence type="ECO:0000259" key="3">
    <source>
        <dbReference type="Pfam" id="PF13538"/>
    </source>
</evidence>
<dbReference type="NCBIfam" id="TIGR02686">
    <property type="entry name" value="relax_trwC"/>
    <property type="match status" value="1"/>
</dbReference>
<feature type="domain" description="UvrD-like helicase C-terminal" evidence="3">
    <location>
        <begin position="895"/>
        <end position="940"/>
    </location>
</feature>
<evidence type="ECO:0000256" key="1">
    <source>
        <dbReference type="SAM" id="MobiDB-lite"/>
    </source>
</evidence>
<dbReference type="CDD" id="cd18809">
    <property type="entry name" value="SF1_C_RecD"/>
    <property type="match status" value="1"/>
</dbReference>
<keyword evidence="5" id="KW-1185">Reference proteome</keyword>
<dbReference type="InterPro" id="IPR027785">
    <property type="entry name" value="UvrD-like_helicase_C"/>
</dbReference>
<accession>A0A842HJE4</accession>
<dbReference type="SUPFAM" id="SSF52540">
    <property type="entry name" value="P-loop containing nucleoside triphosphate hydrolases"/>
    <property type="match status" value="2"/>
</dbReference>
<dbReference type="RefSeq" id="WP_185778596.1">
    <property type="nucleotide sequence ID" value="NZ_JACJUU010000001.1"/>
</dbReference>
<dbReference type="Gene3D" id="3.40.50.300">
    <property type="entry name" value="P-loop containing nucleotide triphosphate hydrolases"/>
    <property type="match status" value="2"/>
</dbReference>
<reference evidence="4 5" key="1">
    <citation type="submission" date="2020-08" db="EMBL/GenBank/DDBJ databases">
        <title>Paraeoetvoesia sp. YC-7-48 draft genome sequence.</title>
        <authorList>
            <person name="Yao L."/>
        </authorList>
    </citation>
    <scope>NUCLEOTIDE SEQUENCE [LARGE SCALE GENOMIC DNA]</scope>
    <source>
        <strain evidence="5">YC-7-48</strain>
    </source>
</reference>
<dbReference type="EMBL" id="JACJUU010000001">
    <property type="protein sequence ID" value="MBC2768789.1"/>
    <property type="molecule type" value="Genomic_DNA"/>
</dbReference>
<dbReference type="InterPro" id="IPR014059">
    <property type="entry name" value="TraI/TrwC_relax"/>
</dbReference>
<dbReference type="InterPro" id="IPR014862">
    <property type="entry name" value="TrwC"/>
</dbReference>
<organism evidence="4 5">
    <name type="scientific">Pusillimonas minor</name>
    <dbReference type="NCBI Taxonomy" id="2697024"/>
    <lineage>
        <taxon>Bacteria</taxon>
        <taxon>Pseudomonadati</taxon>
        <taxon>Pseudomonadota</taxon>
        <taxon>Betaproteobacteria</taxon>
        <taxon>Burkholderiales</taxon>
        <taxon>Alcaligenaceae</taxon>
        <taxon>Pusillimonas</taxon>
    </lineage>
</organism>
<dbReference type="AlphaFoldDB" id="A0A842HJE4"/>
<evidence type="ECO:0000259" key="2">
    <source>
        <dbReference type="Pfam" id="PF08751"/>
    </source>
</evidence>
<dbReference type="Pfam" id="PF13604">
    <property type="entry name" value="AAA_30"/>
    <property type="match status" value="1"/>
</dbReference>
<sequence>MISLKTLHRGNANKVGHYYADQKDDYYSRDGNSAQWQGQGAAQIGLEGNITQESFTAALKGDFGPNVTLAKSIRKDAKSRAGEDLTFSAPKSVSIQALIGKDSKVLEAHDHAVQKALEYLESELVRARQKVDGVTTSEKTANIIAAKFRHETARPSKEDHADPQLHTHTIIMNATRRADGKWVSVANEQIFQNKKLLDTIYKNEMAAYLERAGYALRYEKDSFELANISREQIEYFSKRSMSVEAELAKMGKTRKTASHDLKQTITLATRNAKRPEITRDDLQKGWEKEAKDLGIDFAAAKRPVEFTKPGHDKTMPGQPHPSATPDEKHPNAPSPGITPESPTTVSDQLQSSIADQCVAWAIRHHAEREAVIRKSVLTELALNHSMGTGISVKHIQLAVDRSLKAGHLIQGAHVYRSNDIPDIGTALSREEWVKRLVREGATPSEARQNVRRAIATGSLFLDEARYTTQAAREREKRIFQIEREGREKVEAIMTPDVIKQKLADKGLKPGQLAAADLILGTKNRIIGVQGLAGVGKSFMLNEVKKVIESADYTVKSVAPYGTQVKELRSLGVEAVTVASMLEAKQGRFKLDGKTILVIDEAGVVPTRQMEKILKQAESTGARVVMLGDKDQTKAIEAGKPMHQLQDEGMQTALMGDIVRQKDPLLRKAVELAAQGRASEALHIIQTKLDSVLEIKESPDRYTAMADQYVSLDQVTRKDTLIITGTNASRIALNDLVHDKLGLKGKGFAFYLHTRVDTTQAQRRSARYYEVGTIIQPERDYRNGLLAGNQYKVISVDTQLNRIQVAHLQTGVTVEFNPSRTTKLSIYELRQSELSAGDSVRITRNDAKLDLVNGERYEVLAVTPTTVTIGKRDDNGSITRRLMLDADKTHPLHMDYAYTSTVHSAQGLTATQVILNQETYSRTTKSDVFYVAISRAKEKISVYTNDMAKLPFAVSRREEKGAALDIGIAQATRQAEHNHESTPSLEKQHHDHQL</sequence>
<protein>
    <submittedName>
        <fullName evidence="4">Relaxase domain-containing protein</fullName>
    </submittedName>
</protein>
<name>A0A842HJE4_9BURK</name>